<dbReference type="Proteomes" id="UP000601099">
    <property type="component" value="Unassembled WGS sequence"/>
</dbReference>
<gene>
    <name evidence="1" type="ORF">I5L79_18475</name>
</gene>
<evidence type="ECO:0000313" key="2">
    <source>
        <dbReference type="Proteomes" id="UP000601099"/>
    </source>
</evidence>
<protein>
    <submittedName>
        <fullName evidence="1">Uncharacterized protein</fullName>
    </submittedName>
</protein>
<comment type="caution">
    <text evidence="1">The sequence shown here is derived from an EMBL/GenBank/DDBJ whole genome shotgun (WGS) entry which is preliminary data.</text>
</comment>
<dbReference type="EMBL" id="JADWYK010000014">
    <property type="protein sequence ID" value="MBG8555537.1"/>
    <property type="molecule type" value="Genomic_DNA"/>
</dbReference>
<accession>A0ABS0L618</accession>
<keyword evidence="2" id="KW-1185">Reference proteome</keyword>
<organism evidence="1 2">
    <name type="scientific">Hymenobacter guriensis</name>
    <dbReference type="NCBI Taxonomy" id="2793065"/>
    <lineage>
        <taxon>Bacteria</taxon>
        <taxon>Pseudomonadati</taxon>
        <taxon>Bacteroidota</taxon>
        <taxon>Cytophagia</taxon>
        <taxon>Cytophagales</taxon>
        <taxon>Hymenobacteraceae</taxon>
        <taxon>Hymenobacter</taxon>
    </lineage>
</organism>
<reference evidence="1 2" key="1">
    <citation type="submission" date="2020-11" db="EMBL/GenBank/DDBJ databases">
        <title>Hymenobacter sp.</title>
        <authorList>
            <person name="Kim M.K."/>
        </authorList>
    </citation>
    <scope>NUCLEOTIDE SEQUENCE [LARGE SCALE GENOMIC DNA]</scope>
    <source>
        <strain evidence="1 2">BT594</strain>
    </source>
</reference>
<name>A0ABS0L618_9BACT</name>
<evidence type="ECO:0000313" key="1">
    <source>
        <dbReference type="EMBL" id="MBG8555537.1"/>
    </source>
</evidence>
<proteinExistence type="predicted"/>
<dbReference type="RefSeq" id="WP_196956559.1">
    <property type="nucleotide sequence ID" value="NZ_JADWYK010000014.1"/>
</dbReference>
<sequence>MKSPTSSPRFSPVEFKQHVLTRLQQLAARQEAQAYAPLLMELRKNASELQPVSRQ</sequence>